<feature type="domain" description="CID" evidence="1">
    <location>
        <begin position="6"/>
        <end position="136"/>
    </location>
</feature>
<evidence type="ECO:0000313" key="3">
    <source>
        <dbReference type="Proteomes" id="UP001497623"/>
    </source>
</evidence>
<sequence length="177" mass="20866">MCKGKESKMDSRSLEKRLSSVKETAEEIQGLARWCLQHRNHQHSIIQAWSRALRKAKVPHRLTLFYVCNEIVQNARRKKLLDVNQHFATAIKDAIPLVRDEKVRHKIVRIFNIWEERGIYDSKFIAELQEIMENVGTVNATENEVVLAGFQVSIFLEYLFFRMFYSDGIHLYFLNII</sequence>
<dbReference type="SMART" id="SM00582">
    <property type="entry name" value="RPR"/>
    <property type="match status" value="1"/>
</dbReference>
<dbReference type="GO" id="GO:0031124">
    <property type="term" value="P:mRNA 3'-end processing"/>
    <property type="evidence" value="ECO:0007669"/>
    <property type="project" value="TreeGrafter"/>
</dbReference>
<dbReference type="CDD" id="cd16981">
    <property type="entry name" value="CID_RPRD_like"/>
    <property type="match status" value="1"/>
</dbReference>
<feature type="non-terminal residue" evidence="2">
    <location>
        <position position="177"/>
    </location>
</feature>
<evidence type="ECO:0000313" key="2">
    <source>
        <dbReference type="EMBL" id="CAL4097735.1"/>
    </source>
</evidence>
<dbReference type="AlphaFoldDB" id="A0AAV2QVA7"/>
<gene>
    <name evidence="2" type="ORF">MNOR_LOCUS16065</name>
</gene>
<evidence type="ECO:0000259" key="1">
    <source>
        <dbReference type="PROSITE" id="PS51391"/>
    </source>
</evidence>
<organism evidence="2 3">
    <name type="scientific">Meganyctiphanes norvegica</name>
    <name type="common">Northern krill</name>
    <name type="synonym">Thysanopoda norvegica</name>
    <dbReference type="NCBI Taxonomy" id="48144"/>
    <lineage>
        <taxon>Eukaryota</taxon>
        <taxon>Metazoa</taxon>
        <taxon>Ecdysozoa</taxon>
        <taxon>Arthropoda</taxon>
        <taxon>Crustacea</taxon>
        <taxon>Multicrustacea</taxon>
        <taxon>Malacostraca</taxon>
        <taxon>Eumalacostraca</taxon>
        <taxon>Eucarida</taxon>
        <taxon>Euphausiacea</taxon>
        <taxon>Euphausiidae</taxon>
        <taxon>Meganyctiphanes</taxon>
    </lineage>
</organism>
<accession>A0AAV2QVA7</accession>
<dbReference type="EMBL" id="CAXKWB010010367">
    <property type="protein sequence ID" value="CAL4097735.1"/>
    <property type="molecule type" value="Genomic_DNA"/>
</dbReference>
<name>A0AAV2QVA7_MEGNR</name>
<dbReference type="PANTHER" id="PTHR12460:SF40">
    <property type="entry name" value="REGULATION OF NUCLEAR PRE-MRNA DOMAIN-CONTAINING PROTEIN 2"/>
    <property type="match status" value="1"/>
</dbReference>
<comment type="caution">
    <text evidence="2">The sequence shown here is derived from an EMBL/GenBank/DDBJ whole genome shotgun (WGS) entry which is preliminary data.</text>
</comment>
<reference evidence="2 3" key="1">
    <citation type="submission" date="2024-05" db="EMBL/GenBank/DDBJ databases">
        <authorList>
            <person name="Wallberg A."/>
        </authorList>
    </citation>
    <scope>NUCLEOTIDE SEQUENCE [LARGE SCALE GENOMIC DNA]</scope>
</reference>
<dbReference type="PANTHER" id="PTHR12460">
    <property type="entry name" value="CYCLIN-DEPENDENT KINASE INHIBITOR-RELATED PROTEIN"/>
    <property type="match status" value="1"/>
</dbReference>
<dbReference type="SUPFAM" id="SSF48464">
    <property type="entry name" value="ENTH/VHS domain"/>
    <property type="match status" value="1"/>
</dbReference>
<dbReference type="PROSITE" id="PS51391">
    <property type="entry name" value="CID"/>
    <property type="match status" value="1"/>
</dbReference>
<dbReference type="Pfam" id="PF04818">
    <property type="entry name" value="CID"/>
    <property type="match status" value="1"/>
</dbReference>
<proteinExistence type="predicted"/>
<dbReference type="InterPro" id="IPR006569">
    <property type="entry name" value="CID_dom"/>
</dbReference>
<dbReference type="Proteomes" id="UP001497623">
    <property type="component" value="Unassembled WGS sequence"/>
</dbReference>
<dbReference type="Gene3D" id="1.25.40.90">
    <property type="match status" value="1"/>
</dbReference>
<protein>
    <recommendedName>
        <fullName evidence="1">CID domain-containing protein</fullName>
    </recommendedName>
</protein>
<keyword evidence="3" id="KW-1185">Reference proteome</keyword>
<dbReference type="InterPro" id="IPR008942">
    <property type="entry name" value="ENTH_VHS"/>
</dbReference>
<dbReference type="GO" id="GO:0000993">
    <property type="term" value="F:RNA polymerase II complex binding"/>
    <property type="evidence" value="ECO:0007669"/>
    <property type="project" value="TreeGrafter"/>
</dbReference>